<reference evidence="3 4" key="1">
    <citation type="journal article" date="2024" name="Commun. Biol.">
        <title>Comparative genomic analysis of thermophilic fungi reveals convergent evolutionary adaptations and gene losses.</title>
        <authorList>
            <person name="Steindorff A.S."/>
            <person name="Aguilar-Pontes M.V."/>
            <person name="Robinson A.J."/>
            <person name="Andreopoulos B."/>
            <person name="LaButti K."/>
            <person name="Kuo A."/>
            <person name="Mondo S."/>
            <person name="Riley R."/>
            <person name="Otillar R."/>
            <person name="Haridas S."/>
            <person name="Lipzen A."/>
            <person name="Grimwood J."/>
            <person name="Schmutz J."/>
            <person name="Clum A."/>
            <person name="Reid I.D."/>
            <person name="Moisan M.C."/>
            <person name="Butler G."/>
            <person name="Nguyen T.T.M."/>
            <person name="Dewar K."/>
            <person name="Conant G."/>
            <person name="Drula E."/>
            <person name="Henrissat B."/>
            <person name="Hansel C."/>
            <person name="Singer S."/>
            <person name="Hutchinson M.I."/>
            <person name="de Vries R.P."/>
            <person name="Natvig D.O."/>
            <person name="Powell A.J."/>
            <person name="Tsang A."/>
            <person name="Grigoriev I.V."/>
        </authorList>
    </citation>
    <scope>NUCLEOTIDE SEQUENCE [LARGE SCALE GENOMIC DNA]</scope>
    <source>
        <strain evidence="3 4">ATCC 24622</strain>
    </source>
</reference>
<feature type="transmembrane region" description="Helical" evidence="2">
    <location>
        <begin position="20"/>
        <end position="43"/>
    </location>
</feature>
<dbReference type="Proteomes" id="UP001586593">
    <property type="component" value="Unassembled WGS sequence"/>
</dbReference>
<dbReference type="PROSITE" id="PS51257">
    <property type="entry name" value="PROKAR_LIPOPROTEIN"/>
    <property type="match status" value="1"/>
</dbReference>
<evidence type="ECO:0000313" key="4">
    <source>
        <dbReference type="Proteomes" id="UP001586593"/>
    </source>
</evidence>
<keyword evidence="2" id="KW-1133">Transmembrane helix</keyword>
<feature type="transmembrane region" description="Helical" evidence="2">
    <location>
        <begin position="64"/>
        <end position="85"/>
    </location>
</feature>
<gene>
    <name evidence="3" type="ORF">VTK73DRAFT_4044</name>
</gene>
<feature type="compositionally biased region" description="Basic and acidic residues" evidence="1">
    <location>
        <begin position="592"/>
        <end position="602"/>
    </location>
</feature>
<comment type="caution">
    <text evidence="3">The sequence shown here is derived from an EMBL/GenBank/DDBJ whole genome shotgun (WGS) entry which is preliminary data.</text>
</comment>
<name>A0ABR3WW73_9PEZI</name>
<dbReference type="EMBL" id="JAZHXJ010000234">
    <property type="protein sequence ID" value="KAL1867645.1"/>
    <property type="molecule type" value="Genomic_DNA"/>
</dbReference>
<dbReference type="InterPro" id="IPR021514">
    <property type="entry name" value="DUF3176"/>
</dbReference>
<sequence length="609" mass="65111">MQRAVKETGIAWKPGFWRHVPWLALVSLFGFIVSCAALAVVLVESDGKEVAAWPHRSRTVPVSVLLSLIVSVANLCLVVALNNGYEISWWTQALRGAELRKLQFDLHIQGGLSALLGRNRVVDKFAVAAVVSLIVSIADGPLIQRASTIAPKTFGPSFANTDVDVSNALLPANFSAFAGGGVGPDILTPLFSNISRAYANREALTLPVDGCRANTTCVLTLPAPGFDVSCTDRQVPYDFANLSASFFGDQTTSPSARGLDSQITTFQLAVAFGGVQTVDRYSTINTTVLYKADAGCAGNMTERTCVLRLATVGYPVTVRNDVATLGGWQRGQNETVELAQVPGSGLDVLFTGSVGAGGFQTMLGGVFFVLDDLYASRLALRVAVTANGYLFNVTGQAASNYLSSDVSTYGNCTMTWEDPTTDVVNTVRELMLRSAVAYSNDNRTAVVPQRLAVRRTEVLNAYKSHYRYLGATLAFMVAQALVVAFLLSGWRHLGRDVSLDAFEIARALGAPLLQGGSSNSDIQEALSPLRRVRLRYGELLPGAGEVPACGRGEKGTVLQAGHGARSHELVQLVEPEAEHDGSGADPLQRPRLGLDKEERVGDIRPGVLY</sequence>
<dbReference type="PANTHER" id="PTHR37576">
    <property type="entry name" value="DEFECT AT LOW TEMPERATURE PROTEIN 1"/>
    <property type="match status" value="1"/>
</dbReference>
<protein>
    <submittedName>
        <fullName evidence="3">Uncharacterized protein</fullName>
    </submittedName>
</protein>
<organism evidence="3 4">
    <name type="scientific">Phialemonium thermophilum</name>
    <dbReference type="NCBI Taxonomy" id="223376"/>
    <lineage>
        <taxon>Eukaryota</taxon>
        <taxon>Fungi</taxon>
        <taxon>Dikarya</taxon>
        <taxon>Ascomycota</taxon>
        <taxon>Pezizomycotina</taxon>
        <taxon>Sordariomycetes</taxon>
        <taxon>Sordariomycetidae</taxon>
        <taxon>Cephalothecales</taxon>
        <taxon>Cephalothecaceae</taxon>
        <taxon>Phialemonium</taxon>
    </lineage>
</organism>
<keyword evidence="2" id="KW-0472">Membrane</keyword>
<keyword evidence="2" id="KW-0812">Transmembrane</keyword>
<proteinExistence type="predicted"/>
<evidence type="ECO:0000256" key="2">
    <source>
        <dbReference type="SAM" id="Phobius"/>
    </source>
</evidence>
<keyword evidence="4" id="KW-1185">Reference proteome</keyword>
<accession>A0ABR3WW73</accession>
<evidence type="ECO:0000313" key="3">
    <source>
        <dbReference type="EMBL" id="KAL1867645.1"/>
    </source>
</evidence>
<evidence type="ECO:0000256" key="1">
    <source>
        <dbReference type="SAM" id="MobiDB-lite"/>
    </source>
</evidence>
<feature type="transmembrane region" description="Helical" evidence="2">
    <location>
        <begin position="468"/>
        <end position="490"/>
    </location>
</feature>
<feature type="region of interest" description="Disordered" evidence="1">
    <location>
        <begin position="575"/>
        <end position="609"/>
    </location>
</feature>
<dbReference type="PANTHER" id="PTHR37576:SF2">
    <property type="entry name" value="DEFECT AT LOW TEMPERATURE PROTEIN 1"/>
    <property type="match status" value="1"/>
</dbReference>
<dbReference type="Pfam" id="PF11374">
    <property type="entry name" value="DUF3176"/>
    <property type="match status" value="1"/>
</dbReference>